<organism evidence="6 7">
    <name type="scientific">Carpinus fangiana</name>
    <dbReference type="NCBI Taxonomy" id="176857"/>
    <lineage>
        <taxon>Eukaryota</taxon>
        <taxon>Viridiplantae</taxon>
        <taxon>Streptophyta</taxon>
        <taxon>Embryophyta</taxon>
        <taxon>Tracheophyta</taxon>
        <taxon>Spermatophyta</taxon>
        <taxon>Magnoliopsida</taxon>
        <taxon>eudicotyledons</taxon>
        <taxon>Gunneridae</taxon>
        <taxon>Pentapetalae</taxon>
        <taxon>rosids</taxon>
        <taxon>fabids</taxon>
        <taxon>Fagales</taxon>
        <taxon>Betulaceae</taxon>
        <taxon>Carpinus</taxon>
    </lineage>
</organism>
<dbReference type="GO" id="GO:0048046">
    <property type="term" value="C:apoplast"/>
    <property type="evidence" value="ECO:0007669"/>
    <property type="project" value="UniProtKB-SubCell"/>
</dbReference>
<sequence>MLSLVPQPTVMIMYHRGPLLKGNVAVNLLWYGNFSAIQRSILVDFVLSLNARETAHHPSVKTLWNATGEWGADVVVEEFCVSECGMHGHTLYKKVKYAYAWVGNPATQCLSQCPWPFHLLLYGPQTPPLVAPNGDVGIDGMVINLATVLAGAVTNPFGNGYYQGPAEGSLEAVSACTGIFGTGAFPGYPGKLLVDKTTGASYNAVGVNGRKYLLPAMWHPHLTKCTTLT</sequence>
<evidence type="ECO:0000256" key="5">
    <source>
        <dbReference type="ARBA" id="ARBA00023591"/>
    </source>
</evidence>
<dbReference type="InterPro" id="IPR006766">
    <property type="entry name" value="EXORDIUM-like"/>
</dbReference>
<keyword evidence="2" id="KW-0052">Apoplast</keyword>
<gene>
    <name evidence="6" type="ORF">FH972_013657</name>
</gene>
<evidence type="ECO:0000313" key="6">
    <source>
        <dbReference type="EMBL" id="KAE8056925.1"/>
    </source>
</evidence>
<dbReference type="Pfam" id="PF04674">
    <property type="entry name" value="Phi_1"/>
    <property type="match status" value="2"/>
</dbReference>
<dbReference type="EMBL" id="CM017325">
    <property type="protein sequence ID" value="KAE8056925.1"/>
    <property type="molecule type" value="Genomic_DNA"/>
</dbReference>
<dbReference type="PANTHER" id="PTHR31279:SF78">
    <property type="entry name" value="PROTEIN EXORDIUM-LIKE 2"/>
    <property type="match status" value="1"/>
</dbReference>
<comment type="similarity">
    <text evidence="5">Belongs to the EXORDIUM family.</text>
</comment>
<evidence type="ECO:0000256" key="3">
    <source>
        <dbReference type="ARBA" id="ARBA00022525"/>
    </source>
</evidence>
<reference evidence="6 7" key="1">
    <citation type="submission" date="2019-06" db="EMBL/GenBank/DDBJ databases">
        <title>A chromosomal-level reference genome of Carpinus fangiana (Coryloideae, Betulaceae).</title>
        <authorList>
            <person name="Yang X."/>
            <person name="Wang Z."/>
            <person name="Zhang L."/>
            <person name="Hao G."/>
            <person name="Liu J."/>
            <person name="Yang Y."/>
        </authorList>
    </citation>
    <scope>NUCLEOTIDE SEQUENCE [LARGE SCALE GENOMIC DNA]</scope>
    <source>
        <strain evidence="6">Cfa_2016G</strain>
        <tissue evidence="6">Leaf</tissue>
    </source>
</reference>
<dbReference type="AlphaFoldDB" id="A0A5N6RA02"/>
<evidence type="ECO:0000256" key="1">
    <source>
        <dbReference type="ARBA" id="ARBA00004271"/>
    </source>
</evidence>
<protein>
    <recommendedName>
        <fullName evidence="8">Protein EXORDIUM-like 2</fullName>
    </recommendedName>
</protein>
<comment type="subcellular location">
    <subcellularLocation>
        <location evidence="1">Secreted</location>
        <location evidence="1">Extracellular space</location>
        <location evidence="1">Apoplast</location>
    </subcellularLocation>
</comment>
<evidence type="ECO:0000256" key="2">
    <source>
        <dbReference type="ARBA" id="ARBA00022523"/>
    </source>
</evidence>
<evidence type="ECO:0000313" key="7">
    <source>
        <dbReference type="Proteomes" id="UP000327013"/>
    </source>
</evidence>
<dbReference type="OrthoDB" id="2017091at2759"/>
<evidence type="ECO:0000256" key="4">
    <source>
        <dbReference type="ARBA" id="ARBA00022729"/>
    </source>
</evidence>
<name>A0A5N6RA02_9ROSI</name>
<keyword evidence="4" id="KW-0732">Signal</keyword>
<proteinExistence type="inferred from homology"/>
<accession>A0A5N6RA02</accession>
<keyword evidence="7" id="KW-1185">Reference proteome</keyword>
<evidence type="ECO:0008006" key="8">
    <source>
        <dbReference type="Google" id="ProtNLM"/>
    </source>
</evidence>
<keyword evidence="3" id="KW-0964">Secreted</keyword>
<dbReference type="PANTHER" id="PTHR31279">
    <property type="entry name" value="PROTEIN EXORDIUM-LIKE 5"/>
    <property type="match status" value="1"/>
</dbReference>
<dbReference type="Proteomes" id="UP000327013">
    <property type="component" value="Chromosome 5"/>
</dbReference>